<gene>
    <name evidence="6" type="ORF">C7446_1125</name>
</gene>
<evidence type="ECO:0000313" key="6">
    <source>
        <dbReference type="EMBL" id="RKR06188.1"/>
    </source>
</evidence>
<sequence length="1385" mass="148476">MWLPRFIFWLVAWLIAVVMIVSGLALSPWGTHWLLDQAQSRDLVRFDSVTGAPLDDFHIRGLHIALPSLTLDAAEFELSWASDCLYRGRLCIDQLQTRGVRVKLHQSTQQTPPESPEAGSGMPQIATPVPIELRHLALDDVAVVLPDGTRAGWQSLHGSASFSGNQLMLGSTRWQSPWVRLPTIATLDIPDPLAGDVDVRTARRVTDPDIVTLKAIEAAREVGASSSDGRSGGMIDQLAEQAARASIIEQSALAPGIIDLETSEGSRSATPESPLLAALLKGQGPANPLAALIGQTDEQGRVVMPTVHLPLDVEIPDFVINDFRLTGSTPLQVDQLRLSARARDDHVELSELSIDSPDGRVRLSAAATLSQDYPLSLSLDADVQRGPLGREQVALRVDGSLSQLALQLKASGSIKATLNASADVLARELPLELHLDSPALRWPLEGSDATAYQLRDLDFDVTGSLADYQLQLSTRARGPAFHPLQLALQGTGDIRHFQWSTLRVTTSRGGTLSSNGTLSWAPDIKARLELALDQFRLQEVTDQVTGTLNGKLAGRFEKSGSDWSLAVPNLAITGTLQDRQLSLQARLDGNSDMVWHIRQLDLRQGRNRIRASGEVTDRLALGAEIDAPQLHTILPQLGGSLSGRLRLDGTLEQPDAEIDLNGRNVHYAANRVGQLSLQAESSGLEDPRVDLELEASAIEAAGQQIQQLGVTLTGRLSQHQLTLEAAGGEALPLREARLALNGGFDRATQRYRGQLTRLSADTRQAGLLTLDEALAFSADAGAGRITAQPFCIVRQQGGRLCSTRELQASAESGEAALALQDMPLAPINEYLPEPWQLSGSSDANLNADWSQGGAQWQADLQLNGNAAIQGRDARGNPLSLPRLDLTLEAQASPDAAEAQLDLALNDAGTLRLQARVDNPLGDRRISGRLQVNDVILSPYRPLAAGLEQLNGALDGDISLSGTLRQPLLNGNLVLSNVRASGSQLPVSLNDARVALNLQGSQGALEGYLDAGEARWTLAGNASWPTTAEWQAQLALNGGNSPLQIALPEYGRLRVAPRINIAADPSRLDIGGRIRVPWARLEISQVPASAIKPSSDAVIITREEDEAARRGATGENSETPDWATTGAQSLEEAGMAVNIDVGVVIGDDVHLEAYGLETNLEGTLNVRQNAGALQVFGDVSLVDGRFRSFSQDLVIRQGKVIFSGPPAQPYLQFEAIRNPENTEDDVIAGLRVNGAATAPELQIFSEPAMDESSALSYLLRGRAPDAEGGSSSDALTSALVGLSLSRSGRAIGALGETFGVQDLSLESSGSGEDSQVMVSGYLFDRLRISYGVGLFSPIAELTLRYKLVQDLYLQAVSGANQALDLLYTFSLGHTRARDIRQPNHQD</sequence>
<dbReference type="RefSeq" id="WP_121172118.1">
    <property type="nucleotide sequence ID" value="NZ_RBIN01000003.1"/>
</dbReference>
<evidence type="ECO:0000259" key="5">
    <source>
        <dbReference type="Pfam" id="PF04357"/>
    </source>
</evidence>
<evidence type="ECO:0000313" key="7">
    <source>
        <dbReference type="Proteomes" id="UP000281975"/>
    </source>
</evidence>
<dbReference type="PANTHER" id="PTHR36985:SF1">
    <property type="entry name" value="TRANSLOCATION AND ASSEMBLY MODULE SUBUNIT TAMB"/>
    <property type="match status" value="1"/>
</dbReference>
<proteinExistence type="predicted"/>
<comment type="subcellular location">
    <subcellularLocation>
        <location evidence="1">Membrane</location>
        <topology evidence="1">Single-pass membrane protein</topology>
    </subcellularLocation>
</comment>
<dbReference type="OrthoDB" id="5555605at2"/>
<protein>
    <submittedName>
        <fullName evidence="6">Autotransporter secretion inner membrane protein TamB</fullName>
    </submittedName>
</protein>
<evidence type="ECO:0000256" key="2">
    <source>
        <dbReference type="ARBA" id="ARBA00022692"/>
    </source>
</evidence>
<keyword evidence="3" id="KW-1133">Transmembrane helix</keyword>
<feature type="domain" description="Translocation and assembly module TamB C-terminal" evidence="5">
    <location>
        <begin position="1010"/>
        <end position="1368"/>
    </location>
</feature>
<evidence type="ECO:0000256" key="3">
    <source>
        <dbReference type="ARBA" id="ARBA00022989"/>
    </source>
</evidence>
<keyword evidence="7" id="KW-1185">Reference proteome</keyword>
<dbReference type="PANTHER" id="PTHR36985">
    <property type="entry name" value="TRANSLOCATION AND ASSEMBLY MODULE SUBUNIT TAMB"/>
    <property type="match status" value="1"/>
</dbReference>
<dbReference type="Pfam" id="PF04357">
    <property type="entry name" value="TamB"/>
    <property type="match status" value="1"/>
</dbReference>
<evidence type="ECO:0000256" key="1">
    <source>
        <dbReference type="ARBA" id="ARBA00004167"/>
    </source>
</evidence>
<reference evidence="6 7" key="1">
    <citation type="submission" date="2018-10" db="EMBL/GenBank/DDBJ databases">
        <title>Genomic Encyclopedia of Type Strains, Phase IV (KMG-IV): sequencing the most valuable type-strain genomes for metagenomic binning, comparative biology and taxonomic classification.</title>
        <authorList>
            <person name="Goeker M."/>
        </authorList>
    </citation>
    <scope>NUCLEOTIDE SEQUENCE [LARGE SCALE GENOMIC DNA]</scope>
    <source>
        <strain evidence="6 7">DSM 23229</strain>
    </source>
</reference>
<accession>A0A420WYC3</accession>
<dbReference type="InterPro" id="IPR007452">
    <property type="entry name" value="TamB_C"/>
</dbReference>
<evidence type="ECO:0000256" key="4">
    <source>
        <dbReference type="ARBA" id="ARBA00023136"/>
    </source>
</evidence>
<comment type="caution">
    <text evidence="6">The sequence shown here is derived from an EMBL/GenBank/DDBJ whole genome shotgun (WGS) entry which is preliminary data.</text>
</comment>
<organism evidence="6 7">
    <name type="scientific">Kushneria sinocarnis</name>
    <dbReference type="NCBI Taxonomy" id="595502"/>
    <lineage>
        <taxon>Bacteria</taxon>
        <taxon>Pseudomonadati</taxon>
        <taxon>Pseudomonadota</taxon>
        <taxon>Gammaproteobacteria</taxon>
        <taxon>Oceanospirillales</taxon>
        <taxon>Halomonadaceae</taxon>
        <taxon>Kushneria</taxon>
    </lineage>
</organism>
<dbReference type="GO" id="GO:0097347">
    <property type="term" value="C:TAM protein secretion complex"/>
    <property type="evidence" value="ECO:0007669"/>
    <property type="project" value="TreeGrafter"/>
</dbReference>
<dbReference type="GO" id="GO:0009306">
    <property type="term" value="P:protein secretion"/>
    <property type="evidence" value="ECO:0007669"/>
    <property type="project" value="InterPro"/>
</dbReference>
<dbReference type="GO" id="GO:0005886">
    <property type="term" value="C:plasma membrane"/>
    <property type="evidence" value="ECO:0007669"/>
    <property type="project" value="InterPro"/>
</dbReference>
<keyword evidence="2" id="KW-0812">Transmembrane</keyword>
<keyword evidence="4" id="KW-0472">Membrane</keyword>
<dbReference type="EMBL" id="RBIN01000003">
    <property type="protein sequence ID" value="RKR06188.1"/>
    <property type="molecule type" value="Genomic_DNA"/>
</dbReference>
<dbReference type="Proteomes" id="UP000281975">
    <property type="component" value="Unassembled WGS sequence"/>
</dbReference>
<name>A0A420WYC3_9GAMM</name>